<evidence type="ECO:0008006" key="3">
    <source>
        <dbReference type="Google" id="ProtNLM"/>
    </source>
</evidence>
<organism evidence="1 2">
    <name type="scientific">Streptomyces camelliae</name>
    <dbReference type="NCBI Taxonomy" id="3004093"/>
    <lineage>
        <taxon>Bacteria</taxon>
        <taxon>Bacillati</taxon>
        <taxon>Actinomycetota</taxon>
        <taxon>Actinomycetes</taxon>
        <taxon>Kitasatosporales</taxon>
        <taxon>Streptomycetaceae</taxon>
        <taxon>Streptomyces</taxon>
    </lineage>
</organism>
<name>A0ABY7NYY9_9ACTN</name>
<evidence type="ECO:0000313" key="1">
    <source>
        <dbReference type="EMBL" id="WBO62449.1"/>
    </source>
</evidence>
<dbReference type="InterPro" id="IPR036188">
    <property type="entry name" value="FAD/NAD-bd_sf"/>
</dbReference>
<protein>
    <recommendedName>
        <fullName evidence="3">FAD/NAD(P)-binding domain-containing protein</fullName>
    </recommendedName>
</protein>
<sequence>MGGQLLLASLAPRRRDLRGIIDWRTDELARLGVPISLNTYVTGPMLLELPWDVVIVATGGTPAAPRIPGAGLVDDTWDVLAGTRRLRGHVLVHDDHGGNQALDAVEALARGGATVEIATAERTLSPDVGSLTASGYFNALAENGVAVTVLRRLHGVARTGEGLEVELGVDGSGSVSAAPSMPSWPRRVPIRSRSSMTSCWTPRPTSAPSM</sequence>
<proteinExistence type="predicted"/>
<dbReference type="RefSeq" id="WP_270080385.1">
    <property type="nucleotide sequence ID" value="NZ_CP115300.1"/>
</dbReference>
<dbReference type="Gene3D" id="3.40.50.720">
    <property type="entry name" value="NAD(P)-binding Rossmann-like Domain"/>
    <property type="match status" value="1"/>
</dbReference>
<dbReference type="SUPFAM" id="SSF51971">
    <property type="entry name" value="Nucleotide-binding domain"/>
    <property type="match status" value="1"/>
</dbReference>
<dbReference type="Gene3D" id="3.50.50.60">
    <property type="entry name" value="FAD/NAD(P)-binding domain"/>
    <property type="match status" value="1"/>
</dbReference>
<accession>A0ABY7NYY9</accession>
<evidence type="ECO:0000313" key="2">
    <source>
        <dbReference type="Proteomes" id="UP001212326"/>
    </source>
</evidence>
<keyword evidence="2" id="KW-1185">Reference proteome</keyword>
<dbReference type="EMBL" id="CP115300">
    <property type="protein sequence ID" value="WBO62449.1"/>
    <property type="molecule type" value="Genomic_DNA"/>
</dbReference>
<dbReference type="Proteomes" id="UP001212326">
    <property type="component" value="Chromosome"/>
</dbReference>
<reference evidence="1 2" key="1">
    <citation type="submission" date="2022-12" db="EMBL/GenBank/DDBJ databases">
        <authorList>
            <person name="Mo P."/>
        </authorList>
    </citation>
    <scope>NUCLEOTIDE SEQUENCE [LARGE SCALE GENOMIC DNA]</scope>
    <source>
        <strain evidence="1 2">HUAS 2-6</strain>
    </source>
</reference>
<gene>
    <name evidence="1" type="ORF">O1G22_06250</name>
</gene>